<organism evidence="10 11">
    <name type="scientific">Ramlibacter pinisoli</name>
    <dbReference type="NCBI Taxonomy" id="2682844"/>
    <lineage>
        <taxon>Bacteria</taxon>
        <taxon>Pseudomonadati</taxon>
        <taxon>Pseudomonadota</taxon>
        <taxon>Betaproteobacteria</taxon>
        <taxon>Burkholderiales</taxon>
        <taxon>Comamonadaceae</taxon>
        <taxon>Ramlibacter</taxon>
    </lineage>
</organism>
<dbReference type="Pfam" id="PF00069">
    <property type="entry name" value="Pkinase"/>
    <property type="match status" value="1"/>
</dbReference>
<keyword evidence="6" id="KW-0597">Phosphoprotein</keyword>
<dbReference type="InterPro" id="IPR029787">
    <property type="entry name" value="Nucleotide_cyclase"/>
</dbReference>
<feature type="modified residue" description="4-aspartylphosphate" evidence="6">
    <location>
        <position position="52"/>
    </location>
</feature>
<keyword evidence="4 10" id="KW-0418">Kinase</keyword>
<comment type="caution">
    <text evidence="10">The sequence shown here is derived from an EMBL/GenBank/DDBJ whole genome shotgun (WGS) entry which is preliminary data.</text>
</comment>
<protein>
    <submittedName>
        <fullName evidence="10">Protein kinase</fullName>
    </submittedName>
</protein>
<dbReference type="Pfam" id="PF00211">
    <property type="entry name" value="Guanylate_cyc"/>
    <property type="match status" value="1"/>
</dbReference>
<dbReference type="GO" id="GO:0016020">
    <property type="term" value="C:membrane"/>
    <property type="evidence" value="ECO:0007669"/>
    <property type="project" value="UniProtKB-SubCell"/>
</dbReference>
<evidence type="ECO:0000256" key="1">
    <source>
        <dbReference type="ARBA" id="ARBA00004167"/>
    </source>
</evidence>
<dbReference type="PROSITE" id="PS50110">
    <property type="entry name" value="RESPONSE_REGULATORY"/>
    <property type="match status" value="1"/>
</dbReference>
<evidence type="ECO:0000259" key="7">
    <source>
        <dbReference type="PROSITE" id="PS50011"/>
    </source>
</evidence>
<evidence type="ECO:0000256" key="4">
    <source>
        <dbReference type="ARBA" id="ARBA00022777"/>
    </source>
</evidence>
<dbReference type="GO" id="GO:0004674">
    <property type="term" value="F:protein serine/threonine kinase activity"/>
    <property type="evidence" value="ECO:0007669"/>
    <property type="project" value="TreeGrafter"/>
</dbReference>
<dbReference type="CDD" id="cd07302">
    <property type="entry name" value="CHD"/>
    <property type="match status" value="1"/>
</dbReference>
<evidence type="ECO:0000313" key="10">
    <source>
        <dbReference type="EMBL" id="MVQ32391.1"/>
    </source>
</evidence>
<keyword evidence="5" id="KW-0067">ATP-binding</keyword>
<feature type="domain" description="Protein kinase" evidence="7">
    <location>
        <begin position="423"/>
        <end position="684"/>
    </location>
</feature>
<feature type="domain" description="Response regulatory" evidence="8">
    <location>
        <begin position="3"/>
        <end position="119"/>
    </location>
</feature>
<keyword evidence="2" id="KW-0808">Transferase</keyword>
<dbReference type="InterPro" id="IPR000719">
    <property type="entry name" value="Prot_kinase_dom"/>
</dbReference>
<keyword evidence="3" id="KW-0547">Nucleotide-binding</keyword>
<dbReference type="PANTHER" id="PTHR43289">
    <property type="entry name" value="MITOGEN-ACTIVATED PROTEIN KINASE KINASE KINASE 20-RELATED"/>
    <property type="match status" value="1"/>
</dbReference>
<dbReference type="Proteomes" id="UP000469385">
    <property type="component" value="Unassembled WGS sequence"/>
</dbReference>
<dbReference type="PROSITE" id="PS50125">
    <property type="entry name" value="GUANYLATE_CYCLASE_2"/>
    <property type="match status" value="1"/>
</dbReference>
<feature type="domain" description="Guanylate cyclase" evidence="9">
    <location>
        <begin position="174"/>
        <end position="311"/>
    </location>
</feature>
<dbReference type="InterPro" id="IPR011009">
    <property type="entry name" value="Kinase-like_dom_sf"/>
</dbReference>
<proteinExistence type="predicted"/>
<dbReference type="AlphaFoldDB" id="A0A6N8IZD0"/>
<dbReference type="Gene3D" id="1.10.510.10">
    <property type="entry name" value="Transferase(Phosphotransferase) domain 1"/>
    <property type="match status" value="1"/>
</dbReference>
<dbReference type="InterPro" id="IPR011006">
    <property type="entry name" value="CheY-like_superfamily"/>
</dbReference>
<evidence type="ECO:0000259" key="8">
    <source>
        <dbReference type="PROSITE" id="PS50110"/>
    </source>
</evidence>
<dbReference type="GO" id="GO:0005524">
    <property type="term" value="F:ATP binding"/>
    <property type="evidence" value="ECO:0007669"/>
    <property type="project" value="UniProtKB-KW"/>
</dbReference>
<dbReference type="SMART" id="SM00044">
    <property type="entry name" value="CYCc"/>
    <property type="match status" value="1"/>
</dbReference>
<dbReference type="Gene3D" id="3.30.200.20">
    <property type="entry name" value="Phosphorylase Kinase, domain 1"/>
    <property type="match status" value="1"/>
</dbReference>
<dbReference type="SUPFAM" id="SSF52172">
    <property type="entry name" value="CheY-like"/>
    <property type="match status" value="1"/>
</dbReference>
<dbReference type="SMART" id="SM00448">
    <property type="entry name" value="REC"/>
    <property type="match status" value="1"/>
</dbReference>
<dbReference type="GO" id="GO:0004016">
    <property type="term" value="F:adenylate cyclase activity"/>
    <property type="evidence" value="ECO:0007669"/>
    <property type="project" value="UniProtKB-ARBA"/>
</dbReference>
<dbReference type="CDD" id="cd14014">
    <property type="entry name" value="STKc_PknB_like"/>
    <property type="match status" value="1"/>
</dbReference>
<dbReference type="GO" id="GO:0000160">
    <property type="term" value="P:phosphorelay signal transduction system"/>
    <property type="evidence" value="ECO:0007669"/>
    <property type="project" value="InterPro"/>
</dbReference>
<evidence type="ECO:0000259" key="9">
    <source>
        <dbReference type="PROSITE" id="PS50125"/>
    </source>
</evidence>
<dbReference type="SUPFAM" id="SSF56112">
    <property type="entry name" value="Protein kinase-like (PK-like)"/>
    <property type="match status" value="1"/>
</dbReference>
<name>A0A6N8IZD0_9BURK</name>
<evidence type="ECO:0000256" key="6">
    <source>
        <dbReference type="PROSITE-ProRule" id="PRU00169"/>
    </source>
</evidence>
<accession>A0A6N8IZD0</accession>
<evidence type="ECO:0000256" key="3">
    <source>
        <dbReference type="ARBA" id="ARBA00022741"/>
    </source>
</evidence>
<reference evidence="10 11" key="1">
    <citation type="submission" date="2019-12" db="EMBL/GenBank/DDBJ databases">
        <authorList>
            <person name="Huq M.A."/>
        </authorList>
    </citation>
    <scope>NUCLEOTIDE SEQUENCE [LARGE SCALE GENOMIC DNA]</scope>
    <source>
        <strain evidence="10 11">MAH-25</strain>
    </source>
</reference>
<dbReference type="InterPro" id="IPR001054">
    <property type="entry name" value="A/G_cyclase"/>
</dbReference>
<dbReference type="Pfam" id="PF00072">
    <property type="entry name" value="Response_reg"/>
    <property type="match status" value="1"/>
</dbReference>
<dbReference type="InterPro" id="IPR001789">
    <property type="entry name" value="Sig_transdc_resp-reg_receiver"/>
</dbReference>
<dbReference type="EMBL" id="WSEL01000009">
    <property type="protein sequence ID" value="MVQ32391.1"/>
    <property type="molecule type" value="Genomic_DNA"/>
</dbReference>
<keyword evidence="11" id="KW-1185">Reference proteome</keyword>
<sequence length="693" mass="74790">MTTILVVEDDDAIRSNVARLLRLEGYEVLAAVNGAQGLEQARQARPDIVISDIGMPGLDGFALVEAMRADPALAATPVMLLTALDDRASMRRGMTAGADDYLAKPFTRVELLDALAGLLKKRGRLQQTIEEAVSQREAHLRRAFSESIGGQQITDRFGLEAPSGAVADQVLQATVLFADIRNFTALAEKLDSAEVAELLTEYFERGCDPILKSGGRYLKFIGDGLMAIFADAPDAEVPAARQALSAALGLALSTQGFRSWLDRRFGGRALPPFAIGVGLHRGEVALCRVGMEGSRETTAIGDTVNVAARLEAASKELGWTVVASTAVLREAGEGIQTGGMTALEVRGRNGYVDVAEITGLAAGFGDTEGMATLALRADEVTAALQVNSEITARAVKGALQSRLTALKDHRFAAGEPPLRLRGYRLTRKIGSGGMTEVYLAERDVDGLPVVLKVLEASGKSANEHLSRFIQEYMLLSRIQHPNVVRIYDQGFTDDHAYIAMEYFARGDLRSELNAGMARERVMEVLGQVAQALSAIHALGVIHRDLKPENIMRRADATVAVADFGIAKSLLASEQLAFSQTRHGDVVGTPYYLSPEQASGHPISPVSDLYSLGIMLYEMLVGERPYRAESLNALLAHHVNTPTPRLPAEHEGLQPILDRLMAKRPEDRFASADALLAELEQRQFLRTVALPPPG</sequence>
<evidence type="ECO:0000313" key="11">
    <source>
        <dbReference type="Proteomes" id="UP000469385"/>
    </source>
</evidence>
<dbReference type="RefSeq" id="WP_157400354.1">
    <property type="nucleotide sequence ID" value="NZ_WSEL01000009.1"/>
</dbReference>
<dbReference type="SMART" id="SM00220">
    <property type="entry name" value="S_TKc"/>
    <property type="match status" value="1"/>
</dbReference>
<dbReference type="PROSITE" id="PS50011">
    <property type="entry name" value="PROTEIN_KINASE_DOM"/>
    <property type="match status" value="1"/>
</dbReference>
<comment type="subcellular location">
    <subcellularLocation>
        <location evidence="1">Membrane</location>
        <topology evidence="1">Single-pass membrane protein</topology>
    </subcellularLocation>
</comment>
<dbReference type="PANTHER" id="PTHR43289:SF6">
    <property type="entry name" value="SERINE_THREONINE-PROTEIN KINASE NEKL-3"/>
    <property type="match status" value="1"/>
</dbReference>
<evidence type="ECO:0000256" key="5">
    <source>
        <dbReference type="ARBA" id="ARBA00022840"/>
    </source>
</evidence>
<gene>
    <name evidence="10" type="ORF">GON04_23250</name>
</gene>
<dbReference type="GO" id="GO:0009190">
    <property type="term" value="P:cyclic nucleotide biosynthetic process"/>
    <property type="evidence" value="ECO:0007669"/>
    <property type="project" value="InterPro"/>
</dbReference>
<dbReference type="SUPFAM" id="SSF55073">
    <property type="entry name" value="Nucleotide cyclase"/>
    <property type="match status" value="1"/>
</dbReference>
<evidence type="ECO:0000256" key="2">
    <source>
        <dbReference type="ARBA" id="ARBA00022679"/>
    </source>
</evidence>
<dbReference type="Gene3D" id="3.40.50.2300">
    <property type="match status" value="1"/>
</dbReference>
<dbReference type="Gene3D" id="3.30.70.1230">
    <property type="entry name" value="Nucleotide cyclase"/>
    <property type="match status" value="1"/>
</dbReference>